<organism evidence="2 3">
    <name type="scientific">Pleomassaria siparia CBS 279.74</name>
    <dbReference type="NCBI Taxonomy" id="1314801"/>
    <lineage>
        <taxon>Eukaryota</taxon>
        <taxon>Fungi</taxon>
        <taxon>Dikarya</taxon>
        <taxon>Ascomycota</taxon>
        <taxon>Pezizomycotina</taxon>
        <taxon>Dothideomycetes</taxon>
        <taxon>Pleosporomycetidae</taxon>
        <taxon>Pleosporales</taxon>
        <taxon>Pleomassariaceae</taxon>
        <taxon>Pleomassaria</taxon>
    </lineage>
</organism>
<evidence type="ECO:0000313" key="3">
    <source>
        <dbReference type="Proteomes" id="UP000799428"/>
    </source>
</evidence>
<sequence>MSSKSASDDASTAAPEAMRPHSAGIAKSKETKSASTGSTTTAPNPTRVLRANAAKPTSQSAVPPLRRAPSRRRPTQVPVKKDHAKPSSAGPTIPAIPINGSENKAVKPAKPATNKSAVQEASKAGTSNPTAVAPKTKIKIKIKPALKEPAPDVDTTRGSYADRHRREESRRIRDHAQALFDRGIIEETIRVQLSDTWKEGGIMEMEQDPEYDDSARADSTPMISPGEAESIQREQDAAREKWLQDWRNGTIDDYGDDPKEKGSATAAPASAAVPAARAPRKAGRTKKPDNFIVPEDGANDYEEFKYEELAGICRQRQLSSGGNRWAIIARLILDDKAVKEGKDSERDAAKYVRSSARGFKTKTPVLENDVAPAKIKPVKRKRPATAKAPVAKRPKTTQLSVTMKENAVDHPGLRLRLSDFTYDELAQKEMGDEDDAEIHMSGLQLWRYLAAAESRLKRTLGKRSFAKEVKTRRRSETPPEEMGSSDEARYAKQEERAAKRTAYDDIDYEDTSSIKSLSE</sequence>
<feature type="compositionally biased region" description="Low complexity" evidence="1">
    <location>
        <begin position="1"/>
        <end position="17"/>
    </location>
</feature>
<name>A0A6G1KBJ0_9PLEO</name>
<feature type="compositionally biased region" description="Basic and acidic residues" evidence="1">
    <location>
        <begin position="465"/>
        <end position="477"/>
    </location>
</feature>
<evidence type="ECO:0000313" key="2">
    <source>
        <dbReference type="EMBL" id="KAF2710140.1"/>
    </source>
</evidence>
<dbReference type="Proteomes" id="UP000799428">
    <property type="component" value="Unassembled WGS sequence"/>
</dbReference>
<feature type="region of interest" description="Disordered" evidence="1">
    <location>
        <begin position="209"/>
        <end position="294"/>
    </location>
</feature>
<feature type="compositionally biased region" description="Low complexity" evidence="1">
    <location>
        <begin position="263"/>
        <end position="277"/>
    </location>
</feature>
<dbReference type="EMBL" id="MU005769">
    <property type="protein sequence ID" value="KAF2710140.1"/>
    <property type="molecule type" value="Genomic_DNA"/>
</dbReference>
<feature type="region of interest" description="Disordered" evidence="1">
    <location>
        <begin position="1"/>
        <end position="170"/>
    </location>
</feature>
<accession>A0A6G1KBJ0</accession>
<keyword evidence="3" id="KW-1185">Reference proteome</keyword>
<protein>
    <submittedName>
        <fullName evidence="2">Uncharacterized protein</fullName>
    </submittedName>
</protein>
<feature type="compositionally biased region" description="Low complexity" evidence="1">
    <location>
        <begin position="33"/>
        <end position="42"/>
    </location>
</feature>
<dbReference type="OrthoDB" id="3485856at2759"/>
<feature type="compositionally biased region" description="Basic and acidic residues" evidence="1">
    <location>
        <begin position="230"/>
        <end position="244"/>
    </location>
</feature>
<reference evidence="2" key="1">
    <citation type="journal article" date="2020" name="Stud. Mycol.">
        <title>101 Dothideomycetes genomes: a test case for predicting lifestyles and emergence of pathogens.</title>
        <authorList>
            <person name="Haridas S."/>
            <person name="Albert R."/>
            <person name="Binder M."/>
            <person name="Bloem J."/>
            <person name="Labutti K."/>
            <person name="Salamov A."/>
            <person name="Andreopoulos B."/>
            <person name="Baker S."/>
            <person name="Barry K."/>
            <person name="Bills G."/>
            <person name="Bluhm B."/>
            <person name="Cannon C."/>
            <person name="Castanera R."/>
            <person name="Culley D."/>
            <person name="Daum C."/>
            <person name="Ezra D."/>
            <person name="Gonzalez J."/>
            <person name="Henrissat B."/>
            <person name="Kuo A."/>
            <person name="Liang C."/>
            <person name="Lipzen A."/>
            <person name="Lutzoni F."/>
            <person name="Magnuson J."/>
            <person name="Mondo S."/>
            <person name="Nolan M."/>
            <person name="Ohm R."/>
            <person name="Pangilinan J."/>
            <person name="Park H.-J."/>
            <person name="Ramirez L."/>
            <person name="Alfaro M."/>
            <person name="Sun H."/>
            <person name="Tritt A."/>
            <person name="Yoshinaga Y."/>
            <person name="Zwiers L.-H."/>
            <person name="Turgeon B."/>
            <person name="Goodwin S."/>
            <person name="Spatafora J."/>
            <person name="Crous P."/>
            <person name="Grigoriev I."/>
        </authorList>
    </citation>
    <scope>NUCLEOTIDE SEQUENCE</scope>
    <source>
        <strain evidence="2">CBS 279.74</strain>
    </source>
</reference>
<feature type="compositionally biased region" description="Basic and acidic residues" evidence="1">
    <location>
        <begin position="486"/>
        <end position="503"/>
    </location>
</feature>
<evidence type="ECO:0000256" key="1">
    <source>
        <dbReference type="SAM" id="MobiDB-lite"/>
    </source>
</evidence>
<feature type="region of interest" description="Disordered" evidence="1">
    <location>
        <begin position="462"/>
        <end position="505"/>
    </location>
</feature>
<gene>
    <name evidence="2" type="ORF">K504DRAFT_533125</name>
</gene>
<feature type="compositionally biased region" description="Basic and acidic residues" evidence="1">
    <location>
        <begin position="160"/>
        <end position="170"/>
    </location>
</feature>
<proteinExistence type="predicted"/>
<dbReference type="AlphaFoldDB" id="A0A6G1KBJ0"/>
<feature type="compositionally biased region" description="Polar residues" evidence="1">
    <location>
        <begin position="113"/>
        <end position="130"/>
    </location>
</feature>